<dbReference type="AlphaFoldDB" id="A0A1U9MBC3"/>
<dbReference type="Pfam" id="PF02654">
    <property type="entry name" value="CobS"/>
    <property type="match status" value="1"/>
</dbReference>
<dbReference type="GO" id="GO:0051073">
    <property type="term" value="F:adenosylcobinamide-GDP ribazoletransferase activity"/>
    <property type="evidence" value="ECO:0007669"/>
    <property type="project" value="InterPro"/>
</dbReference>
<sequence>MIVSIVVLCLFVYVFSLECLKRIGGYTGDTLGAIEQCLAIILLATINLF</sequence>
<name>A0A1U9MBC3_9HYPH</name>
<dbReference type="GO" id="GO:0009236">
    <property type="term" value="P:cobalamin biosynthetic process"/>
    <property type="evidence" value="ECO:0007669"/>
    <property type="project" value="UniProtKB-UniPathway"/>
</dbReference>
<reference evidence="1 2" key="1">
    <citation type="submission" date="2016-11" db="EMBL/GenBank/DDBJ databases">
        <title>Comparative genomics of Bartonella apis.</title>
        <authorList>
            <person name="Engel P."/>
        </authorList>
    </citation>
    <scope>NUCLEOTIDE SEQUENCE [LARGE SCALE GENOMIC DNA]</scope>
    <source>
        <strain evidence="1 2">BBC0178</strain>
    </source>
</reference>
<dbReference type="EMBL" id="CP015820">
    <property type="protein sequence ID" value="AQT42810.1"/>
    <property type="molecule type" value="Genomic_DNA"/>
</dbReference>
<keyword evidence="2" id="KW-1185">Reference proteome</keyword>
<organism evidence="1 2">
    <name type="scientific">Bartonella apihabitans</name>
    <dbReference type="NCBI Taxonomy" id="2750929"/>
    <lineage>
        <taxon>Bacteria</taxon>
        <taxon>Pseudomonadati</taxon>
        <taxon>Pseudomonadota</taxon>
        <taxon>Alphaproteobacteria</taxon>
        <taxon>Hyphomicrobiales</taxon>
        <taxon>Bartonellaceae</taxon>
        <taxon>Bartonella</taxon>
    </lineage>
</organism>
<proteinExistence type="predicted"/>
<dbReference type="RefSeq" id="WP_078039611.1">
    <property type="nucleotide sequence ID" value="NZ_CP015820.1"/>
</dbReference>
<dbReference type="InterPro" id="IPR003805">
    <property type="entry name" value="CobS"/>
</dbReference>
<protein>
    <submittedName>
        <fullName evidence="1">Cobalamin-5-phosphate synthase</fullName>
    </submittedName>
</protein>
<dbReference type="UniPathway" id="UPA00148">
    <property type="reaction ID" value="UER00238"/>
</dbReference>
<evidence type="ECO:0000313" key="2">
    <source>
        <dbReference type="Proteomes" id="UP000189660"/>
    </source>
</evidence>
<accession>A0A1U9MBC3</accession>
<dbReference type="Proteomes" id="UP000189660">
    <property type="component" value="Chromosome"/>
</dbReference>
<dbReference type="KEGG" id="bapa:BBC0178_013440"/>
<gene>
    <name evidence="1" type="ORF">BBC0178_013440</name>
</gene>
<dbReference type="GO" id="GO:0008818">
    <property type="term" value="F:cobalamin 5'-phosphate synthase activity"/>
    <property type="evidence" value="ECO:0007669"/>
    <property type="project" value="InterPro"/>
</dbReference>
<evidence type="ECO:0000313" key="1">
    <source>
        <dbReference type="EMBL" id="AQT42810.1"/>
    </source>
</evidence>